<feature type="transmembrane region" description="Helical" evidence="5">
    <location>
        <begin position="111"/>
        <end position="134"/>
    </location>
</feature>
<accession>A0ABP8GLE7</accession>
<feature type="transmembrane region" description="Helical" evidence="5">
    <location>
        <begin position="328"/>
        <end position="353"/>
    </location>
</feature>
<evidence type="ECO:0000256" key="2">
    <source>
        <dbReference type="ARBA" id="ARBA00022692"/>
    </source>
</evidence>
<keyword evidence="4 5" id="KW-0472">Membrane</keyword>
<feature type="transmembrane region" description="Helical" evidence="5">
    <location>
        <begin position="277"/>
        <end position="296"/>
    </location>
</feature>
<name>A0ABP8GLE7_9BURK</name>
<feature type="transmembrane region" description="Helical" evidence="5">
    <location>
        <begin position="199"/>
        <end position="218"/>
    </location>
</feature>
<feature type="transmembrane region" description="Helical" evidence="5">
    <location>
        <begin position="303"/>
        <end position="322"/>
    </location>
</feature>
<dbReference type="InterPro" id="IPR011701">
    <property type="entry name" value="MFS"/>
</dbReference>
<feature type="transmembrane region" description="Helical" evidence="5">
    <location>
        <begin position="56"/>
        <end position="78"/>
    </location>
</feature>
<sequence>MVSAVAVALPPIGADLHAGANTLSLVETLYLAGNVAVLLPAGRLADAGSKASLYKFGLLGFALLTLLVSFSTSVPVLLSLRFMQGAAAAFVAVAGPALIVGAVAPERRGRALGTVVGAIYAGLTLGPVCAGFLIDAFGWRAVFVADAAVVLAAYGLARIVLPRGWRAPGARAVHLPSCALVVAATLLLTLGPSNLRTPALGYALIAAGLATAFVFVLLQRRLAQPLLDVGLLASNAQLRRALLVQWLLYCNAFSSSFMLAIYMQVTLGNAAKVSGQVLALGSVLMAAVAPFAGALADRYPPRAVAACGVGVVLVSALLAISFDADSSLVAVGVMLAVQGLGFALFSSPNMTMIMGSVPRDRASTASSFAAKARMLGMLSGMIITAIAISLGIGSAPVSADPLAFLPVMTAVFVALALLSLAALAISLSARRA</sequence>
<evidence type="ECO:0000313" key="7">
    <source>
        <dbReference type="EMBL" id="GAA4326198.1"/>
    </source>
</evidence>
<dbReference type="Proteomes" id="UP001501671">
    <property type="component" value="Unassembled WGS sequence"/>
</dbReference>
<comment type="subcellular location">
    <subcellularLocation>
        <location evidence="1">Membrane</location>
        <topology evidence="1">Multi-pass membrane protein</topology>
    </subcellularLocation>
</comment>
<feature type="transmembrane region" description="Helical" evidence="5">
    <location>
        <begin position="374"/>
        <end position="397"/>
    </location>
</feature>
<dbReference type="InterPro" id="IPR020846">
    <property type="entry name" value="MFS_dom"/>
</dbReference>
<dbReference type="PANTHER" id="PTHR42718:SF49">
    <property type="entry name" value="EXPORT PROTEIN"/>
    <property type="match status" value="1"/>
</dbReference>
<feature type="transmembrane region" description="Helical" evidence="5">
    <location>
        <begin position="84"/>
        <end position="104"/>
    </location>
</feature>
<keyword evidence="2 5" id="KW-0812">Transmembrane</keyword>
<dbReference type="EMBL" id="BAABFO010000003">
    <property type="protein sequence ID" value="GAA4326198.1"/>
    <property type="molecule type" value="Genomic_DNA"/>
</dbReference>
<keyword evidence="3 5" id="KW-1133">Transmembrane helix</keyword>
<dbReference type="InterPro" id="IPR036259">
    <property type="entry name" value="MFS_trans_sf"/>
</dbReference>
<dbReference type="PROSITE" id="PS50850">
    <property type="entry name" value="MFS"/>
    <property type="match status" value="1"/>
</dbReference>
<organism evidence="7 8">
    <name type="scientific">Pigmentiphaga soli</name>
    <dbReference type="NCBI Taxonomy" id="1007095"/>
    <lineage>
        <taxon>Bacteria</taxon>
        <taxon>Pseudomonadati</taxon>
        <taxon>Pseudomonadota</taxon>
        <taxon>Betaproteobacteria</taxon>
        <taxon>Burkholderiales</taxon>
        <taxon>Alcaligenaceae</taxon>
        <taxon>Pigmentiphaga</taxon>
    </lineage>
</organism>
<dbReference type="PANTHER" id="PTHR42718">
    <property type="entry name" value="MAJOR FACILITATOR SUPERFAMILY MULTIDRUG TRANSPORTER MFSC"/>
    <property type="match status" value="1"/>
</dbReference>
<feature type="transmembrane region" description="Helical" evidence="5">
    <location>
        <begin position="246"/>
        <end position="265"/>
    </location>
</feature>
<dbReference type="SUPFAM" id="SSF103473">
    <property type="entry name" value="MFS general substrate transporter"/>
    <property type="match status" value="1"/>
</dbReference>
<evidence type="ECO:0000259" key="6">
    <source>
        <dbReference type="PROSITE" id="PS50850"/>
    </source>
</evidence>
<evidence type="ECO:0000256" key="1">
    <source>
        <dbReference type="ARBA" id="ARBA00004141"/>
    </source>
</evidence>
<feature type="transmembrane region" description="Helical" evidence="5">
    <location>
        <begin position="173"/>
        <end position="193"/>
    </location>
</feature>
<feature type="transmembrane region" description="Helical" evidence="5">
    <location>
        <begin position="140"/>
        <end position="161"/>
    </location>
</feature>
<feature type="domain" description="Major facilitator superfamily (MFS) profile" evidence="6">
    <location>
        <begin position="1"/>
        <end position="432"/>
    </location>
</feature>
<evidence type="ECO:0000256" key="4">
    <source>
        <dbReference type="ARBA" id="ARBA00023136"/>
    </source>
</evidence>
<comment type="caution">
    <text evidence="7">The sequence shown here is derived from an EMBL/GenBank/DDBJ whole genome shotgun (WGS) entry which is preliminary data.</text>
</comment>
<protein>
    <submittedName>
        <fullName evidence="7">MFS transporter</fullName>
    </submittedName>
</protein>
<proteinExistence type="predicted"/>
<reference evidence="8" key="1">
    <citation type="journal article" date="2019" name="Int. J. Syst. Evol. Microbiol.">
        <title>The Global Catalogue of Microorganisms (GCM) 10K type strain sequencing project: providing services to taxonomists for standard genome sequencing and annotation.</title>
        <authorList>
            <consortium name="The Broad Institute Genomics Platform"/>
            <consortium name="The Broad Institute Genome Sequencing Center for Infectious Disease"/>
            <person name="Wu L."/>
            <person name="Ma J."/>
        </authorList>
    </citation>
    <scope>NUCLEOTIDE SEQUENCE [LARGE SCALE GENOMIC DNA]</scope>
    <source>
        <strain evidence="8">JCM 17666</strain>
    </source>
</reference>
<gene>
    <name evidence="7" type="ORF">GCM10023144_09370</name>
</gene>
<dbReference type="Pfam" id="PF07690">
    <property type="entry name" value="MFS_1"/>
    <property type="match status" value="2"/>
</dbReference>
<keyword evidence="8" id="KW-1185">Reference proteome</keyword>
<evidence type="ECO:0000256" key="5">
    <source>
        <dbReference type="SAM" id="Phobius"/>
    </source>
</evidence>
<dbReference type="Gene3D" id="1.20.1720.10">
    <property type="entry name" value="Multidrug resistance protein D"/>
    <property type="match status" value="1"/>
</dbReference>
<feature type="transmembrane region" description="Helical" evidence="5">
    <location>
        <begin position="403"/>
        <end position="427"/>
    </location>
</feature>
<evidence type="ECO:0000256" key="3">
    <source>
        <dbReference type="ARBA" id="ARBA00022989"/>
    </source>
</evidence>
<evidence type="ECO:0000313" key="8">
    <source>
        <dbReference type="Proteomes" id="UP001501671"/>
    </source>
</evidence>
<dbReference type="Gene3D" id="1.20.1250.20">
    <property type="entry name" value="MFS general substrate transporter like domains"/>
    <property type="match status" value="1"/>
</dbReference>